<gene>
    <name evidence="3" type="ORF">GSI_12552</name>
</gene>
<feature type="transmembrane region" description="Helical" evidence="1">
    <location>
        <begin position="59"/>
        <end position="82"/>
    </location>
</feature>
<keyword evidence="4" id="KW-1185">Reference proteome</keyword>
<evidence type="ECO:0000259" key="2">
    <source>
        <dbReference type="Pfam" id="PF20151"/>
    </source>
</evidence>
<proteinExistence type="predicted"/>
<dbReference type="InterPro" id="IPR045340">
    <property type="entry name" value="DUF6533"/>
</dbReference>
<comment type="caution">
    <text evidence="3">The sequence shown here is derived from an EMBL/GenBank/DDBJ whole genome shotgun (WGS) entry which is preliminary data.</text>
</comment>
<dbReference type="OrthoDB" id="2745134at2759"/>
<accession>A0A2G8RTJ3</accession>
<keyword evidence="1" id="KW-0812">Transmembrane</keyword>
<organism evidence="3 4">
    <name type="scientific">Ganoderma sinense ZZ0214-1</name>
    <dbReference type="NCBI Taxonomy" id="1077348"/>
    <lineage>
        <taxon>Eukaryota</taxon>
        <taxon>Fungi</taxon>
        <taxon>Dikarya</taxon>
        <taxon>Basidiomycota</taxon>
        <taxon>Agaricomycotina</taxon>
        <taxon>Agaricomycetes</taxon>
        <taxon>Polyporales</taxon>
        <taxon>Polyporaceae</taxon>
        <taxon>Ganoderma</taxon>
    </lineage>
</organism>
<dbReference type="Pfam" id="PF20151">
    <property type="entry name" value="DUF6533"/>
    <property type="match status" value="1"/>
</dbReference>
<evidence type="ECO:0000313" key="3">
    <source>
        <dbReference type="EMBL" id="PIL24668.1"/>
    </source>
</evidence>
<reference evidence="3 4" key="1">
    <citation type="journal article" date="2015" name="Sci. Rep.">
        <title>Chromosome-level genome map provides insights into diverse defense mechanisms in the medicinal fungus Ganoderma sinense.</title>
        <authorList>
            <person name="Zhu Y."/>
            <person name="Xu J."/>
            <person name="Sun C."/>
            <person name="Zhou S."/>
            <person name="Xu H."/>
            <person name="Nelson D.R."/>
            <person name="Qian J."/>
            <person name="Song J."/>
            <person name="Luo H."/>
            <person name="Xiang L."/>
            <person name="Li Y."/>
            <person name="Xu Z."/>
            <person name="Ji A."/>
            <person name="Wang L."/>
            <person name="Lu S."/>
            <person name="Hayward A."/>
            <person name="Sun W."/>
            <person name="Li X."/>
            <person name="Schwartz D.C."/>
            <person name="Wang Y."/>
            <person name="Chen S."/>
        </authorList>
    </citation>
    <scope>NUCLEOTIDE SEQUENCE [LARGE SCALE GENOMIC DNA]</scope>
    <source>
        <strain evidence="3 4">ZZ0214-1</strain>
    </source>
</reference>
<feature type="domain" description="DUF6533" evidence="2">
    <location>
        <begin position="33"/>
        <end position="69"/>
    </location>
</feature>
<evidence type="ECO:0000256" key="1">
    <source>
        <dbReference type="SAM" id="Phobius"/>
    </source>
</evidence>
<dbReference type="EMBL" id="AYKW01000056">
    <property type="protein sequence ID" value="PIL24668.1"/>
    <property type="molecule type" value="Genomic_DNA"/>
</dbReference>
<keyword evidence="1" id="KW-1133">Transmembrane helix</keyword>
<protein>
    <recommendedName>
        <fullName evidence="2">DUF6533 domain-containing protein</fullName>
    </recommendedName>
</protein>
<evidence type="ECO:0000313" key="4">
    <source>
        <dbReference type="Proteomes" id="UP000230002"/>
    </source>
</evidence>
<dbReference type="AlphaFoldDB" id="A0A2G8RTJ3"/>
<keyword evidence="1" id="KW-0472">Membrane</keyword>
<dbReference type="Proteomes" id="UP000230002">
    <property type="component" value="Unassembled WGS sequence"/>
</dbReference>
<feature type="transmembrane region" description="Helical" evidence="1">
    <location>
        <begin position="179"/>
        <end position="200"/>
    </location>
</feature>
<name>A0A2G8RTJ3_9APHY</name>
<sequence length="255" mass="28667">MSSSQEAAEIAGFLSGSSYRLDHKVLICYRVDAVIVLYDFALTTGDEVRLFWNRKLTGASVLFLLNKWINVLYFLFAVVGYFKMSDVSEFGFGLSGVNFPLMGCQAGENMPINIVKTHRRITFMSDPGKLPRYQRDVRKSLAGVLFWDGLVYFLILALIDALHMTLTLLSISRLIIQDYLSYLTLFTVPLSSILMSRFMLHLQAAHCRATGMDSSQYSSAKRSSLVFKRNIGSLGTSISPEDFFTAPTEDDIEET</sequence>